<gene>
    <name evidence="1" type="ORF">B3C1_08041</name>
</gene>
<dbReference type="STRING" id="745411.B3C1_08041"/>
<proteinExistence type="predicted"/>
<dbReference type="Proteomes" id="UP000006755">
    <property type="component" value="Unassembled WGS sequence"/>
</dbReference>
<evidence type="ECO:0000313" key="2">
    <source>
        <dbReference type="Proteomes" id="UP000006755"/>
    </source>
</evidence>
<evidence type="ECO:0000313" key="1">
    <source>
        <dbReference type="EMBL" id="EKE75211.1"/>
    </source>
</evidence>
<dbReference type="AlphaFoldDB" id="K2IXQ6"/>
<dbReference type="EMBL" id="AMRI01000009">
    <property type="protein sequence ID" value="EKE75211.1"/>
    <property type="molecule type" value="Genomic_DNA"/>
</dbReference>
<organism evidence="1 2">
    <name type="scientific">Gallaecimonas xiamenensis 3-C-1</name>
    <dbReference type="NCBI Taxonomy" id="745411"/>
    <lineage>
        <taxon>Bacteria</taxon>
        <taxon>Pseudomonadati</taxon>
        <taxon>Pseudomonadota</taxon>
        <taxon>Gammaproteobacteria</taxon>
        <taxon>Enterobacterales</taxon>
        <taxon>Gallaecimonadaceae</taxon>
        <taxon>Gallaecimonas</taxon>
    </lineage>
</organism>
<dbReference type="RefSeq" id="WP_008484088.1">
    <property type="nucleotide sequence ID" value="NZ_AMRI01000009.1"/>
</dbReference>
<name>K2IXQ6_9GAMM</name>
<comment type="caution">
    <text evidence="1">The sequence shown here is derived from an EMBL/GenBank/DDBJ whole genome shotgun (WGS) entry which is preliminary data.</text>
</comment>
<keyword evidence="2" id="KW-1185">Reference proteome</keyword>
<accession>K2IXQ6</accession>
<protein>
    <submittedName>
        <fullName evidence="1">Uncharacterized protein</fullName>
    </submittedName>
</protein>
<sequence length="68" mass="7176">MNEQMHGLVTGNVQHITKTLNTLTKVSPMDAAVKATAALHCLQGQPGQEQRRLALLSAGKAALEALAK</sequence>
<reference evidence="1 2" key="1">
    <citation type="journal article" date="2012" name="J. Bacteriol.">
        <title>Genome Sequence of Gallaecimonas xiamenensis Type Strain 3-C-1.</title>
        <authorList>
            <person name="Lai Q."/>
            <person name="Wang L."/>
            <person name="Wang W."/>
            <person name="Shao Z."/>
        </authorList>
    </citation>
    <scope>NUCLEOTIDE SEQUENCE [LARGE SCALE GENOMIC DNA]</scope>
    <source>
        <strain evidence="1 2">3-C-1</strain>
    </source>
</reference>
<dbReference type="OrthoDB" id="9850402at2"/>